<dbReference type="CDD" id="cd00984">
    <property type="entry name" value="DnaB_C"/>
    <property type="match status" value="1"/>
</dbReference>
<dbReference type="InterPro" id="IPR007693">
    <property type="entry name" value="DNA_helicase_DnaB-like_N"/>
</dbReference>
<dbReference type="Proteomes" id="UP000231267">
    <property type="component" value="Unassembled WGS sequence"/>
</dbReference>
<dbReference type="Gene3D" id="3.40.50.300">
    <property type="entry name" value="P-loop containing nucleotide triphosphate hydrolases"/>
    <property type="match status" value="1"/>
</dbReference>
<evidence type="ECO:0000256" key="13">
    <source>
        <dbReference type="RuleBase" id="RU362085"/>
    </source>
</evidence>
<dbReference type="GO" id="GO:1990077">
    <property type="term" value="C:primosome complex"/>
    <property type="evidence" value="ECO:0007669"/>
    <property type="project" value="UniProtKB-UniRule"/>
</dbReference>
<dbReference type="GO" id="GO:0005524">
    <property type="term" value="F:ATP binding"/>
    <property type="evidence" value="ECO:0007669"/>
    <property type="project" value="UniProtKB-UniRule"/>
</dbReference>
<dbReference type="Pfam" id="PF03796">
    <property type="entry name" value="DnaB_C"/>
    <property type="match status" value="1"/>
</dbReference>
<dbReference type="InterPro" id="IPR027417">
    <property type="entry name" value="P-loop_NTPase"/>
</dbReference>
<evidence type="ECO:0000313" key="15">
    <source>
        <dbReference type="EMBL" id="PIW66897.1"/>
    </source>
</evidence>
<dbReference type="GO" id="GO:0016887">
    <property type="term" value="F:ATP hydrolysis activity"/>
    <property type="evidence" value="ECO:0007669"/>
    <property type="project" value="RHEA"/>
</dbReference>
<evidence type="ECO:0000256" key="7">
    <source>
        <dbReference type="ARBA" id="ARBA00022840"/>
    </source>
</evidence>
<evidence type="ECO:0000256" key="12">
    <source>
        <dbReference type="NCBIfam" id="TIGR00665"/>
    </source>
</evidence>
<reference evidence="15 16" key="1">
    <citation type="submission" date="2017-09" db="EMBL/GenBank/DDBJ databases">
        <title>Depth-based differentiation of microbial function through sediment-hosted aquifers and enrichment of novel symbionts in the deep terrestrial subsurface.</title>
        <authorList>
            <person name="Probst A.J."/>
            <person name="Ladd B."/>
            <person name="Jarett J.K."/>
            <person name="Geller-Mcgrath D.E."/>
            <person name="Sieber C.M."/>
            <person name="Emerson J.B."/>
            <person name="Anantharaman K."/>
            <person name="Thomas B.C."/>
            <person name="Malmstrom R."/>
            <person name="Stieglmeier M."/>
            <person name="Klingl A."/>
            <person name="Woyke T."/>
            <person name="Ryan C.M."/>
            <person name="Banfield J.F."/>
        </authorList>
    </citation>
    <scope>NUCLEOTIDE SEQUENCE [LARGE SCALE GENOMIC DNA]</scope>
    <source>
        <strain evidence="15">CG12_big_fil_rev_8_21_14_0_65_43_15</strain>
    </source>
</reference>
<evidence type="ECO:0000259" key="14">
    <source>
        <dbReference type="PROSITE" id="PS51199"/>
    </source>
</evidence>
<feature type="domain" description="SF4 helicase" evidence="14">
    <location>
        <begin position="192"/>
        <end position="457"/>
    </location>
</feature>
<dbReference type="NCBIfam" id="NF004384">
    <property type="entry name" value="PRK05748.1"/>
    <property type="match status" value="1"/>
</dbReference>
<dbReference type="PANTHER" id="PTHR30153">
    <property type="entry name" value="REPLICATIVE DNA HELICASE DNAB"/>
    <property type="match status" value="1"/>
</dbReference>
<dbReference type="EC" id="5.6.2.3" evidence="12 13"/>
<evidence type="ECO:0000256" key="4">
    <source>
        <dbReference type="ARBA" id="ARBA00022741"/>
    </source>
</evidence>
<evidence type="ECO:0000256" key="2">
    <source>
        <dbReference type="ARBA" id="ARBA00022515"/>
    </source>
</evidence>
<sequence>MPVDSIKKTRNSRIADITLERLPPQNIEAEMAVLGSMLLEEDAIAQAIEALDESYFYKEAHKKIFSALVTLFDKNKAADLVTLVDELKRRGQLDEAGGPAYLASLANVVPTAANIRHYAKIVKEKAILRNLISTATQIVTESYEAGNDSDCLIDKAERMIFEITSRKIETRLVPLKEIIKDSIETIDNLYQKKAHVTGVPTGFFDLDALTAGLQASDLIIVAGRPSMGKSAFMGSIAEHLGIVEKIPLAIFSLEMSKEQLVQRMLCSHARIDAHRVRTGFLAQQDWPKLTAAAGKLSEAPIYIDDSPSISVLELRAKARRLKAQYDIKMIIVDYMQLMQGRSGAENRQQEISEISKSLKALARELKLPLIAVSQLSRAVEGRSDHRPQLSDLRESGAIEQDADVVILLLREEYYSPSEENKGIAEVIIAKQRNGPVGSIRLAFIREYARFDSLSRSEED</sequence>
<dbReference type="GO" id="GO:0005829">
    <property type="term" value="C:cytosol"/>
    <property type="evidence" value="ECO:0007669"/>
    <property type="project" value="TreeGrafter"/>
</dbReference>
<evidence type="ECO:0000256" key="8">
    <source>
        <dbReference type="ARBA" id="ARBA00023125"/>
    </source>
</evidence>
<keyword evidence="7 13" id="KW-0067">ATP-binding</keyword>
<name>A0A2J0LSV0_9BACT</name>
<keyword evidence="6 13" id="KW-0347">Helicase</keyword>
<evidence type="ECO:0000256" key="10">
    <source>
        <dbReference type="ARBA" id="ARBA00044932"/>
    </source>
</evidence>
<dbReference type="Gene3D" id="1.10.860.10">
    <property type="entry name" value="DNAb Helicase, Chain A"/>
    <property type="match status" value="1"/>
</dbReference>
<dbReference type="InterPro" id="IPR016136">
    <property type="entry name" value="DNA_helicase_N/primase_C"/>
</dbReference>
<dbReference type="GO" id="GO:0042802">
    <property type="term" value="F:identical protein binding"/>
    <property type="evidence" value="ECO:0007669"/>
    <property type="project" value="UniProtKB-ARBA"/>
</dbReference>
<dbReference type="InterPro" id="IPR036185">
    <property type="entry name" value="DNA_heli_DnaB-like_N_sf"/>
</dbReference>
<evidence type="ECO:0000256" key="5">
    <source>
        <dbReference type="ARBA" id="ARBA00022801"/>
    </source>
</evidence>
<comment type="caution">
    <text evidence="15">The sequence shown here is derived from an EMBL/GenBank/DDBJ whole genome shotgun (WGS) entry which is preliminary data.</text>
</comment>
<accession>A0A2J0LSV0</accession>
<dbReference type="InterPro" id="IPR007692">
    <property type="entry name" value="DNA_helicase_DnaB"/>
</dbReference>
<keyword evidence="5 13" id="KW-0378">Hydrolase</keyword>
<evidence type="ECO:0000256" key="1">
    <source>
        <dbReference type="ARBA" id="ARBA00008428"/>
    </source>
</evidence>
<gene>
    <name evidence="15" type="ORF">COW11_00995</name>
</gene>
<dbReference type="PANTHER" id="PTHR30153:SF2">
    <property type="entry name" value="REPLICATIVE DNA HELICASE"/>
    <property type="match status" value="1"/>
</dbReference>
<comment type="similarity">
    <text evidence="1 13">Belongs to the helicase family. DnaB subfamily.</text>
</comment>
<comment type="catalytic activity">
    <reaction evidence="11 13">
        <text>ATP + H2O = ADP + phosphate + H(+)</text>
        <dbReference type="Rhea" id="RHEA:13065"/>
        <dbReference type="ChEBI" id="CHEBI:15377"/>
        <dbReference type="ChEBI" id="CHEBI:15378"/>
        <dbReference type="ChEBI" id="CHEBI:30616"/>
        <dbReference type="ChEBI" id="CHEBI:43474"/>
        <dbReference type="ChEBI" id="CHEBI:456216"/>
        <dbReference type="EC" id="5.6.2.3"/>
    </reaction>
</comment>
<keyword evidence="8 13" id="KW-0238">DNA-binding</keyword>
<dbReference type="SUPFAM" id="SSF48024">
    <property type="entry name" value="N-terminal domain of DnaB helicase"/>
    <property type="match status" value="1"/>
</dbReference>
<dbReference type="AlphaFoldDB" id="A0A2J0LSV0"/>
<evidence type="ECO:0000313" key="16">
    <source>
        <dbReference type="Proteomes" id="UP000231267"/>
    </source>
</evidence>
<dbReference type="GO" id="GO:0043139">
    <property type="term" value="F:5'-3' DNA helicase activity"/>
    <property type="evidence" value="ECO:0007669"/>
    <property type="project" value="UniProtKB-EC"/>
</dbReference>
<dbReference type="EMBL" id="PFGP01000021">
    <property type="protein sequence ID" value="PIW66897.1"/>
    <property type="molecule type" value="Genomic_DNA"/>
</dbReference>
<dbReference type="FunFam" id="3.40.50.300:FF:000076">
    <property type="entry name" value="Replicative DNA helicase"/>
    <property type="match status" value="1"/>
</dbReference>
<evidence type="ECO:0000256" key="3">
    <source>
        <dbReference type="ARBA" id="ARBA00022705"/>
    </source>
</evidence>
<keyword evidence="9" id="KW-0413">Isomerase</keyword>
<dbReference type="Pfam" id="PF00772">
    <property type="entry name" value="DnaB"/>
    <property type="match status" value="1"/>
</dbReference>
<dbReference type="NCBIfam" id="TIGR00665">
    <property type="entry name" value="DnaB"/>
    <property type="match status" value="1"/>
</dbReference>
<dbReference type="GO" id="GO:0006269">
    <property type="term" value="P:DNA replication, synthesis of primer"/>
    <property type="evidence" value="ECO:0007669"/>
    <property type="project" value="UniProtKB-UniRule"/>
</dbReference>
<proteinExistence type="inferred from homology"/>
<dbReference type="GO" id="GO:0003677">
    <property type="term" value="F:DNA binding"/>
    <property type="evidence" value="ECO:0007669"/>
    <property type="project" value="UniProtKB-UniRule"/>
</dbReference>
<dbReference type="SUPFAM" id="SSF52540">
    <property type="entry name" value="P-loop containing nucleoside triphosphate hydrolases"/>
    <property type="match status" value="1"/>
</dbReference>
<evidence type="ECO:0000256" key="6">
    <source>
        <dbReference type="ARBA" id="ARBA00022806"/>
    </source>
</evidence>
<protein>
    <recommendedName>
        <fullName evidence="12 13">Replicative DNA helicase</fullName>
        <ecNumber evidence="12 13">5.6.2.3</ecNumber>
    </recommendedName>
</protein>
<evidence type="ECO:0000256" key="11">
    <source>
        <dbReference type="ARBA" id="ARBA00048954"/>
    </source>
</evidence>
<keyword evidence="2 13" id="KW-0639">Primosome</keyword>
<keyword evidence="4 13" id="KW-0547">Nucleotide-binding</keyword>
<dbReference type="PROSITE" id="PS51199">
    <property type="entry name" value="SF4_HELICASE"/>
    <property type="match status" value="1"/>
</dbReference>
<comment type="function">
    <text evidence="10 13">The main replicative DNA helicase, it participates in initiation and elongation during chromosome replication. Travels ahead of the DNA replisome, separating dsDNA into templates for DNA synthesis. A processive ATP-dependent 5'-3' DNA helicase it has DNA-dependent ATPase activity.</text>
</comment>
<keyword evidence="3 13" id="KW-0235">DNA replication</keyword>
<dbReference type="FunFam" id="1.10.860.10:FF:000001">
    <property type="entry name" value="Replicative DNA helicase"/>
    <property type="match status" value="1"/>
</dbReference>
<dbReference type="InterPro" id="IPR007694">
    <property type="entry name" value="DNA_helicase_DnaB-like_C"/>
</dbReference>
<evidence type="ECO:0000256" key="9">
    <source>
        <dbReference type="ARBA" id="ARBA00023235"/>
    </source>
</evidence>
<organism evidence="15 16">
    <name type="scientific">Candidatus Taenaricola geysiri</name>
    <dbReference type="NCBI Taxonomy" id="1974752"/>
    <lineage>
        <taxon>Bacteria</taxon>
        <taxon>Pseudomonadati</taxon>
        <taxon>Candidatus Omnitrophota</taxon>
        <taxon>Candidatus Taenaricola</taxon>
    </lineage>
</organism>